<evidence type="ECO:0000313" key="2">
    <source>
        <dbReference type="Ensembl" id="ENSCPVP00000020382.2"/>
    </source>
</evidence>
<keyword evidence="3" id="KW-1185">Reference proteome</keyword>
<feature type="region of interest" description="Disordered" evidence="1">
    <location>
        <begin position="241"/>
        <end position="392"/>
    </location>
</feature>
<dbReference type="PANTHER" id="PTHR16049:SF8">
    <property type="entry name" value="IQ DOMAIN-CONTAINING PROTEIN C"/>
    <property type="match status" value="1"/>
</dbReference>
<feature type="compositionally biased region" description="Pro residues" evidence="1">
    <location>
        <begin position="139"/>
        <end position="153"/>
    </location>
</feature>
<dbReference type="Ensembl" id="ENSCPVT00000021303.2">
    <property type="protein sequence ID" value="ENSCPVP00000020382.2"/>
    <property type="gene ID" value="ENSCPVG00000014801.2"/>
</dbReference>
<feature type="region of interest" description="Disordered" evidence="1">
    <location>
        <begin position="128"/>
        <end position="188"/>
    </location>
</feature>
<accession>A0A8U8C008</accession>
<evidence type="ECO:0000313" key="3">
    <source>
        <dbReference type="Proteomes" id="UP000694382"/>
    </source>
</evidence>
<reference evidence="2" key="2">
    <citation type="submission" date="2025-08" db="UniProtKB">
        <authorList>
            <consortium name="Ensembl"/>
        </authorList>
    </citation>
    <scope>IDENTIFICATION</scope>
</reference>
<organism evidence="2 3">
    <name type="scientific">Geospiza parvula</name>
    <name type="common">Small tree-finch</name>
    <name type="synonym">Camarhynchus parvulus</name>
    <dbReference type="NCBI Taxonomy" id="87175"/>
    <lineage>
        <taxon>Eukaryota</taxon>
        <taxon>Metazoa</taxon>
        <taxon>Chordata</taxon>
        <taxon>Craniata</taxon>
        <taxon>Vertebrata</taxon>
        <taxon>Euteleostomi</taxon>
        <taxon>Archelosauria</taxon>
        <taxon>Archosauria</taxon>
        <taxon>Dinosauria</taxon>
        <taxon>Saurischia</taxon>
        <taxon>Theropoda</taxon>
        <taxon>Coelurosauria</taxon>
        <taxon>Aves</taxon>
        <taxon>Neognathae</taxon>
        <taxon>Neoaves</taxon>
        <taxon>Telluraves</taxon>
        <taxon>Australaves</taxon>
        <taxon>Passeriformes</taxon>
        <taxon>Thraupidae</taxon>
        <taxon>Camarhynchus</taxon>
    </lineage>
</organism>
<dbReference type="PANTHER" id="PTHR16049">
    <property type="entry name" value="IQ DOMAIN-CONTAINING PROTEIN C"/>
    <property type="match status" value="1"/>
</dbReference>
<proteinExistence type="predicted"/>
<feature type="compositionally biased region" description="Pro residues" evidence="1">
    <location>
        <begin position="334"/>
        <end position="347"/>
    </location>
</feature>
<reference evidence="2" key="3">
    <citation type="submission" date="2025-09" db="UniProtKB">
        <authorList>
            <consortium name="Ensembl"/>
        </authorList>
    </citation>
    <scope>IDENTIFICATION</scope>
</reference>
<name>A0A8C3NFE1_GEOPR</name>
<feature type="region of interest" description="Disordered" evidence="1">
    <location>
        <begin position="1"/>
        <end position="35"/>
    </location>
</feature>
<dbReference type="AlphaFoldDB" id="A0A8C3NFE1"/>
<evidence type="ECO:0000256" key="1">
    <source>
        <dbReference type="SAM" id="MobiDB-lite"/>
    </source>
</evidence>
<dbReference type="InterPro" id="IPR000048">
    <property type="entry name" value="IQ_motif_EF-hand-BS"/>
</dbReference>
<dbReference type="SMART" id="SM00015">
    <property type="entry name" value="IQ"/>
    <property type="match status" value="1"/>
</dbReference>
<reference evidence="2" key="1">
    <citation type="submission" date="2020-02" db="EMBL/GenBank/DDBJ databases">
        <authorList>
            <person name="Enbody D E."/>
            <person name="Pettersson E M."/>
        </authorList>
    </citation>
    <scope>NUCLEOTIDE SEQUENCE [LARGE SCALE GENOMIC DNA]</scope>
</reference>
<dbReference type="Proteomes" id="UP000694382">
    <property type="component" value="Chromosome 23"/>
</dbReference>
<feature type="compositionally biased region" description="Low complexity" evidence="1">
    <location>
        <begin position="164"/>
        <end position="183"/>
    </location>
</feature>
<dbReference type="PROSITE" id="PS50096">
    <property type="entry name" value="IQ"/>
    <property type="match status" value="1"/>
</dbReference>
<feature type="compositionally biased region" description="Low complexity" evidence="1">
    <location>
        <begin position="1"/>
        <end position="15"/>
    </location>
</feature>
<accession>A0A8C3NFE1</accession>
<sequence length="462" mass="49871">MPVLMPRSPAGPARSGRGRARGAPGGPRCSTASSRMCPTCARWSGGCSASSATSTRESCRRSGRSAPSSSWSTCGRCRRSWRGCTSGWTCAWRSSPRSRRRRRLTGTWTSCWHTWKSSAAPYRSCTWPRARTPRTRGPDPGPVPATPGTPARPCPRHGGGGRGPMTPAGGAGAMAAAPGPRAGAEAEGRRRLLRSVTRLQACARGFLLRRQLRSVREEFEAVVLEIEGDLRQLRWSGRVLQRPRFGPEPSPEKPSDPGEAAENKKRKTREKRNPGGAERGGSCGNIPSLNPKNPKTPPNPPALGCGAAENKTIPRKTWEKQNPGGAERAGNIPPSAPLPWGTPPNPKNPQTTPNPSDLGCDAAESPEEDEEGALEWDSDSSELGASPGIPEELQGLPRWELQALRTQLLLELLWVQQAIASRKHFLLLKQKLGVPDHPSSIPEFLACCGEALELQQQQQQQP</sequence>
<dbReference type="InterPro" id="IPR042506">
    <property type="entry name" value="IQCC"/>
</dbReference>
<protein>
    <submittedName>
        <fullName evidence="2">Uncharacterized protein</fullName>
    </submittedName>
</protein>
<feature type="compositionally biased region" description="Acidic residues" evidence="1">
    <location>
        <begin position="364"/>
        <end position="380"/>
    </location>
</feature>